<dbReference type="InterPro" id="IPR025724">
    <property type="entry name" value="GAG-pre-integrase_dom"/>
</dbReference>
<gene>
    <name evidence="5" type="ORF">Tco_0802969</name>
</gene>
<protein>
    <submittedName>
        <fullName evidence="5">Integrase, catalytic region, zinc finger, CCHC-type containing protein</fullName>
    </submittedName>
</protein>
<feature type="domain" description="Retrovirus-related Pol polyprotein from transposon TNT 1-94-like beta-barrel" evidence="3">
    <location>
        <begin position="1"/>
        <end position="63"/>
    </location>
</feature>
<name>A0ABQ5A302_9ASTR</name>
<dbReference type="Proteomes" id="UP001151760">
    <property type="component" value="Unassembled WGS sequence"/>
</dbReference>
<evidence type="ECO:0000259" key="4">
    <source>
        <dbReference type="Pfam" id="PF25597"/>
    </source>
</evidence>
<proteinExistence type="predicted"/>
<feature type="domain" description="Retroviral polymerase SH3-like" evidence="4">
    <location>
        <begin position="159"/>
        <end position="213"/>
    </location>
</feature>
<evidence type="ECO:0000313" key="6">
    <source>
        <dbReference type="Proteomes" id="UP001151760"/>
    </source>
</evidence>
<sequence>MTRQRDKLINFVSKCIGTVRFGNDHFAAIMGYGDLHIQNILITRVYYVEGLGHNLFSFRQFCDSDLEVAFKKHMCFVRNLDGVDLLSGSRGSNLYTISLNDMMKSSPICLLSKASKTKSWLWHRRLSHLNFGIINQLAKESLVKDRKPYLKHLYVFGALCYPLNDSEDLGKLKPKADIGIFIGYSPSKKAYQIYNKITRLIMETIHLQFDKLTQMASEQHGSGPEFQGLTSGYISSGLVQNQATLTSAKPPIKNEWDLLFQPMFDEYFKPPSVVSTTISAATLLPPDTTGASSSTSIDQDAPSPKLNEEEDVEFNSDTFTNSFAPLVPSLAESSSRIVDTSNMHTFQKPHTNTRRWTKDHPLVIIIGNPSKPVSTRCQLATNALWCYFHAFLTKVELKNYKDAMKESC</sequence>
<evidence type="ECO:0000259" key="3">
    <source>
        <dbReference type="Pfam" id="PF22936"/>
    </source>
</evidence>
<organism evidence="5 6">
    <name type="scientific">Tanacetum coccineum</name>
    <dbReference type="NCBI Taxonomy" id="301880"/>
    <lineage>
        <taxon>Eukaryota</taxon>
        <taxon>Viridiplantae</taxon>
        <taxon>Streptophyta</taxon>
        <taxon>Embryophyta</taxon>
        <taxon>Tracheophyta</taxon>
        <taxon>Spermatophyta</taxon>
        <taxon>Magnoliopsida</taxon>
        <taxon>eudicotyledons</taxon>
        <taxon>Gunneridae</taxon>
        <taxon>Pentapetalae</taxon>
        <taxon>asterids</taxon>
        <taxon>campanulids</taxon>
        <taxon>Asterales</taxon>
        <taxon>Asteraceae</taxon>
        <taxon>Asteroideae</taxon>
        <taxon>Anthemideae</taxon>
        <taxon>Anthemidinae</taxon>
        <taxon>Tanacetum</taxon>
    </lineage>
</organism>
<reference evidence="5" key="2">
    <citation type="submission" date="2022-01" db="EMBL/GenBank/DDBJ databases">
        <authorList>
            <person name="Yamashiro T."/>
            <person name="Shiraishi A."/>
            <person name="Satake H."/>
            <person name="Nakayama K."/>
        </authorList>
    </citation>
    <scope>NUCLEOTIDE SEQUENCE</scope>
</reference>
<evidence type="ECO:0000256" key="1">
    <source>
        <dbReference type="SAM" id="MobiDB-lite"/>
    </source>
</evidence>
<dbReference type="EMBL" id="BQNB010011853">
    <property type="protein sequence ID" value="GJS96001.1"/>
    <property type="molecule type" value="Genomic_DNA"/>
</dbReference>
<feature type="region of interest" description="Disordered" evidence="1">
    <location>
        <begin position="284"/>
        <end position="305"/>
    </location>
</feature>
<dbReference type="InterPro" id="IPR054722">
    <property type="entry name" value="PolX-like_BBD"/>
</dbReference>
<feature type="compositionally biased region" description="Polar residues" evidence="1">
    <location>
        <begin position="289"/>
        <end position="298"/>
    </location>
</feature>
<evidence type="ECO:0000313" key="5">
    <source>
        <dbReference type="EMBL" id="GJS96001.1"/>
    </source>
</evidence>
<comment type="caution">
    <text evidence="5">The sequence shown here is derived from an EMBL/GenBank/DDBJ whole genome shotgun (WGS) entry which is preliminary data.</text>
</comment>
<dbReference type="InterPro" id="IPR057670">
    <property type="entry name" value="SH3_retrovirus"/>
</dbReference>
<feature type="domain" description="GAG-pre-integrase" evidence="2">
    <location>
        <begin position="93"/>
        <end position="145"/>
    </location>
</feature>
<dbReference type="Pfam" id="PF25597">
    <property type="entry name" value="SH3_retrovirus"/>
    <property type="match status" value="1"/>
</dbReference>
<keyword evidence="6" id="KW-1185">Reference proteome</keyword>
<evidence type="ECO:0000259" key="2">
    <source>
        <dbReference type="Pfam" id="PF13976"/>
    </source>
</evidence>
<reference evidence="5" key="1">
    <citation type="journal article" date="2022" name="Int. J. Mol. Sci.">
        <title>Draft Genome of Tanacetum Coccineum: Genomic Comparison of Closely Related Tanacetum-Family Plants.</title>
        <authorList>
            <person name="Yamashiro T."/>
            <person name="Shiraishi A."/>
            <person name="Nakayama K."/>
            <person name="Satake H."/>
        </authorList>
    </citation>
    <scope>NUCLEOTIDE SEQUENCE</scope>
</reference>
<dbReference type="Pfam" id="PF13976">
    <property type="entry name" value="gag_pre-integrs"/>
    <property type="match status" value="1"/>
</dbReference>
<accession>A0ABQ5A302</accession>
<dbReference type="Pfam" id="PF22936">
    <property type="entry name" value="Pol_BBD"/>
    <property type="match status" value="1"/>
</dbReference>